<gene>
    <name evidence="10" type="ORF">KFE25_003872</name>
</gene>
<feature type="binding site" evidence="6">
    <location>
        <position position="101"/>
    </location>
    <ligand>
        <name>Mg(2+)</name>
        <dbReference type="ChEBI" id="CHEBI:18420"/>
        <label>1</label>
    </ligand>
</feature>
<feature type="active site" description="Proton acceptor" evidence="5">
    <location>
        <position position="521"/>
    </location>
</feature>
<dbReference type="EMBL" id="JAGTXO010000015">
    <property type="protein sequence ID" value="KAG8463599.1"/>
    <property type="molecule type" value="Genomic_DNA"/>
</dbReference>
<dbReference type="AlphaFoldDB" id="A0A8J6C8F7"/>
<evidence type="ECO:0000256" key="1">
    <source>
        <dbReference type="ARBA" id="ARBA00007092"/>
    </source>
</evidence>
<dbReference type="GO" id="GO:0005634">
    <property type="term" value="C:nucleus"/>
    <property type="evidence" value="ECO:0007669"/>
    <property type="project" value="TreeGrafter"/>
</dbReference>
<keyword evidence="11" id="KW-1185">Reference proteome</keyword>
<dbReference type="Pfam" id="PF03372">
    <property type="entry name" value="Exo_endo_phos"/>
    <property type="match status" value="1"/>
</dbReference>
<organism evidence="10 11">
    <name type="scientific">Diacronema lutheri</name>
    <name type="common">Unicellular marine alga</name>
    <name type="synonym">Monochrysis lutheri</name>
    <dbReference type="NCBI Taxonomy" id="2081491"/>
    <lineage>
        <taxon>Eukaryota</taxon>
        <taxon>Haptista</taxon>
        <taxon>Haptophyta</taxon>
        <taxon>Pavlovophyceae</taxon>
        <taxon>Pavlovales</taxon>
        <taxon>Pavlovaceae</taxon>
        <taxon>Diacronema</taxon>
    </lineage>
</organism>
<feature type="domain" description="Endonuclease/exonuclease/phosphatase" evidence="9">
    <location>
        <begin position="66"/>
        <end position="242"/>
    </location>
</feature>
<reference evidence="10" key="1">
    <citation type="submission" date="2021-05" db="EMBL/GenBank/DDBJ databases">
        <title>The genome of the haptophyte Pavlova lutheri (Diacronema luteri, Pavlovales) - a model for lipid biosynthesis in eukaryotic algae.</title>
        <authorList>
            <person name="Hulatt C.J."/>
            <person name="Posewitz M.C."/>
        </authorList>
    </citation>
    <scope>NUCLEOTIDE SEQUENCE</scope>
    <source>
        <strain evidence="10">NIVA-4/92</strain>
    </source>
</reference>
<protein>
    <recommendedName>
        <fullName evidence="9">Endonuclease/exonuclease/phosphatase domain-containing protein</fullName>
    </recommendedName>
</protein>
<keyword evidence="6" id="KW-0464">Manganese</keyword>
<feature type="compositionally biased region" description="Basic and acidic residues" evidence="8">
    <location>
        <begin position="642"/>
        <end position="658"/>
    </location>
</feature>
<evidence type="ECO:0000256" key="3">
    <source>
        <dbReference type="ARBA" id="ARBA00022801"/>
    </source>
</evidence>
<dbReference type="PROSITE" id="PS51435">
    <property type="entry name" value="AP_NUCLEASE_F1_4"/>
    <property type="match status" value="1"/>
</dbReference>
<dbReference type="Gene3D" id="3.60.10.10">
    <property type="entry name" value="Endonuclease/exonuclease/phosphatase"/>
    <property type="match status" value="2"/>
</dbReference>
<comment type="caution">
    <text evidence="10">The sequence shown here is derived from an EMBL/GenBank/DDBJ whole genome shotgun (WGS) entry which is preliminary data.</text>
</comment>
<dbReference type="GO" id="GO:0003677">
    <property type="term" value="F:DNA binding"/>
    <property type="evidence" value="ECO:0007669"/>
    <property type="project" value="InterPro"/>
</dbReference>
<feature type="binding site" evidence="6">
    <location>
        <position position="521"/>
    </location>
    <ligand>
        <name>Mg(2+)</name>
        <dbReference type="ChEBI" id="CHEBI:18420"/>
        <label>1</label>
    </ligand>
</feature>
<dbReference type="GO" id="GO:0046872">
    <property type="term" value="F:metal ion binding"/>
    <property type="evidence" value="ECO:0007669"/>
    <property type="project" value="UniProtKB-KW"/>
</dbReference>
<dbReference type="PANTHER" id="PTHR22748:SF6">
    <property type="entry name" value="DNA-(APURINIC OR APYRIMIDINIC SITE) ENDONUCLEASE"/>
    <property type="match status" value="1"/>
</dbReference>
<dbReference type="GO" id="GO:0006284">
    <property type="term" value="P:base-excision repair"/>
    <property type="evidence" value="ECO:0007669"/>
    <property type="project" value="TreeGrafter"/>
</dbReference>
<evidence type="ECO:0000256" key="8">
    <source>
        <dbReference type="SAM" id="MobiDB-lite"/>
    </source>
</evidence>
<dbReference type="Proteomes" id="UP000751190">
    <property type="component" value="Unassembled WGS sequence"/>
</dbReference>
<dbReference type="GO" id="GO:0008081">
    <property type="term" value="F:phosphoric diester hydrolase activity"/>
    <property type="evidence" value="ECO:0007669"/>
    <property type="project" value="TreeGrafter"/>
</dbReference>
<keyword evidence="4 6" id="KW-0460">Magnesium</keyword>
<proteinExistence type="inferred from homology"/>
<feature type="binding site" evidence="6">
    <location>
        <position position="224"/>
    </location>
    <ligand>
        <name>Mg(2+)</name>
        <dbReference type="ChEBI" id="CHEBI:18420"/>
        <label>1</label>
    </ligand>
</feature>
<dbReference type="GO" id="GO:0003906">
    <property type="term" value="F:DNA-(apurinic or apyrimidinic site) endonuclease activity"/>
    <property type="evidence" value="ECO:0007669"/>
    <property type="project" value="TreeGrafter"/>
</dbReference>
<dbReference type="PROSITE" id="PS00726">
    <property type="entry name" value="AP_NUCLEASE_F1_1"/>
    <property type="match status" value="1"/>
</dbReference>
<evidence type="ECO:0000256" key="5">
    <source>
        <dbReference type="PIRSR" id="PIRSR604808-1"/>
    </source>
</evidence>
<feature type="active site" evidence="5">
    <location>
        <position position="185"/>
    </location>
</feature>
<dbReference type="InterPro" id="IPR004808">
    <property type="entry name" value="AP_endonuc_1"/>
</dbReference>
<evidence type="ECO:0000313" key="10">
    <source>
        <dbReference type="EMBL" id="KAG8463599.1"/>
    </source>
</evidence>
<comment type="cofactor">
    <cofactor evidence="6">
        <name>Mg(2+)</name>
        <dbReference type="ChEBI" id="CHEBI:18420"/>
    </cofactor>
    <cofactor evidence="6">
        <name>Mn(2+)</name>
        <dbReference type="ChEBI" id="CHEBI:29035"/>
    </cofactor>
    <text evidence="6">Probably binds two magnesium or manganese ions per subunit.</text>
</comment>
<feature type="site" description="Interaction with DNA substrate" evidence="7">
    <location>
        <position position="521"/>
    </location>
</feature>
<dbReference type="GO" id="GO:0008311">
    <property type="term" value="F:double-stranded DNA 3'-5' DNA exonuclease activity"/>
    <property type="evidence" value="ECO:0007669"/>
    <property type="project" value="TreeGrafter"/>
</dbReference>
<dbReference type="OrthoDB" id="391817at2759"/>
<keyword evidence="2 6" id="KW-0479">Metal-binding</keyword>
<keyword evidence="3" id="KW-0378">Hydrolase</keyword>
<dbReference type="OMA" id="VENISWQ"/>
<dbReference type="SUPFAM" id="SSF56219">
    <property type="entry name" value="DNase I-like"/>
    <property type="match status" value="1"/>
</dbReference>
<dbReference type="PANTHER" id="PTHR22748">
    <property type="entry name" value="AP ENDONUCLEASE"/>
    <property type="match status" value="1"/>
</dbReference>
<feature type="region of interest" description="Disordered" evidence="8">
    <location>
        <begin position="365"/>
        <end position="389"/>
    </location>
</feature>
<dbReference type="InterPro" id="IPR005135">
    <property type="entry name" value="Endo/exonuclease/phosphatase"/>
</dbReference>
<feature type="active site" description="Proton donor/acceptor" evidence="5">
    <location>
        <position position="224"/>
    </location>
</feature>
<feature type="region of interest" description="Disordered" evidence="8">
    <location>
        <begin position="636"/>
        <end position="680"/>
    </location>
</feature>
<evidence type="ECO:0000313" key="11">
    <source>
        <dbReference type="Proteomes" id="UP000751190"/>
    </source>
</evidence>
<accession>A0A8J6C8F7</accession>
<feature type="binding site" evidence="6">
    <location>
        <position position="226"/>
    </location>
    <ligand>
        <name>Mg(2+)</name>
        <dbReference type="ChEBI" id="CHEBI:18420"/>
        <label>1</label>
    </ligand>
</feature>
<evidence type="ECO:0000259" key="9">
    <source>
        <dbReference type="Pfam" id="PF03372"/>
    </source>
</evidence>
<feature type="site" description="Important for catalytic activity" evidence="7">
    <location>
        <position position="496"/>
    </location>
</feature>
<name>A0A8J6C8F7_DIALT</name>
<evidence type="ECO:0000256" key="6">
    <source>
        <dbReference type="PIRSR" id="PIRSR604808-2"/>
    </source>
</evidence>
<dbReference type="InterPro" id="IPR036691">
    <property type="entry name" value="Endo/exonu/phosph_ase_sf"/>
</dbReference>
<evidence type="ECO:0000256" key="2">
    <source>
        <dbReference type="ARBA" id="ARBA00022723"/>
    </source>
</evidence>
<comment type="similarity">
    <text evidence="1">Belongs to the DNA repair enzymes AP/ExoA family.</text>
</comment>
<feature type="binding site" evidence="6">
    <location>
        <position position="68"/>
    </location>
    <ligand>
        <name>Mg(2+)</name>
        <dbReference type="ChEBI" id="CHEBI:18420"/>
        <label>1</label>
    </ligand>
</feature>
<evidence type="ECO:0000256" key="7">
    <source>
        <dbReference type="PIRSR" id="PIRSR604808-3"/>
    </source>
</evidence>
<dbReference type="InterPro" id="IPR020847">
    <property type="entry name" value="AP_endonuclease_F1_BS"/>
</dbReference>
<feature type="site" description="Transition state stabilizer" evidence="7">
    <location>
        <position position="226"/>
    </location>
</feature>
<evidence type="ECO:0000256" key="4">
    <source>
        <dbReference type="ARBA" id="ARBA00022842"/>
    </source>
</evidence>
<sequence>MCCVIAVNASSFSSSAPRALMRSSASALLRHASLESAGCHCSPSIAPFRLPLHRSMAAGGGLHVVSWNVASWRTAAGEISRRHGLREWFAALAPDVLCLQEVKISADDVHRDTSLLAAPDGYESFWATNEGKGAQYKGFNGVGAYARDGLVVRAERRPLRDDALDDEGRCMLLELRLRVVIVNAYVPSVSCAGRHALKLRFLDALGALLARERDAGKRVVLAGDLNLTASALDAHWTRTWLDISALSAAARAGSLSAASLWPNAEREVALSERAAEQARQLDVRALALARALGLGFDALRAALESSQVRECRTQNTLTGASFEKHKLFVSVPALVAGGGDAWRPIGWVMDSPEGVRWCFPRELREADGAPGEPTRADAVGGSEGEEEEGAESGVVCAMCRRAGELRLGSLRPLAAAVLAGLGDAFGEVEWARLAASPVFSRESCDALVRARFHALCAAGGGLLDTFRAAHPRAQSRFTAWDQSAQRRFSNVGSRIDFILAPAELLGCAARGEALDTGGSAHEPCSAAAAHCAATAGGRWRAQAYGKAGLVEGEAPSYALHLRQPAHTGIIYTPPSYSDHVAVSALLRGYDLHAAAAEAASEAARGARSVDSGMQPHLRWQGERSFMMAYFRQTAPQGTRAGEGAHGRAKPGGDGEKAKQGAAKKQRRGAGPIDYFVRALR</sequence>